<dbReference type="Proteomes" id="UP001163046">
    <property type="component" value="Unassembled WGS sequence"/>
</dbReference>
<comment type="caution">
    <text evidence="9">The sequence shown here is derived from an EMBL/GenBank/DDBJ whole genome shotgun (WGS) entry which is preliminary data.</text>
</comment>
<sequence>MVFSCAGGQAVQMAKAGLQSIYLSGWQVAADSNMAGQTYPDQSLYPANSAAKLVERINNAFIRADQIAHMEGSDKHIDFFLPIVADCEAGFGGPLNAFFELTKSMISAGAAGVHFEDQLASEKKCGHMGGKVLLTTQQFIKVLNAARLATDVMDVPTVIIGRTDAEAAALVTSDIDPRDQPFLTGERTPEGFYRSTAGLQQAIARGLSYAPYCDVIWWKPLAYNCSPSFNWKANLSDNEIAVFQKELGKMGYRYQFITLAGFHSLNHSMFKLARDYRDHGMSAYTKVQEDEFAQAQYGFTAHKHQREVGTGYFDQVSMAVSGGTSSTTALKGSTEQEQFTNNNLDSEKIAANQ</sequence>
<dbReference type="GO" id="GO:0046872">
    <property type="term" value="F:metal ion binding"/>
    <property type="evidence" value="ECO:0007669"/>
    <property type="project" value="UniProtKB-KW"/>
</dbReference>
<accession>A0A9W9ZUI0</accession>
<dbReference type="EMBL" id="MU825874">
    <property type="protein sequence ID" value="KAJ7387409.1"/>
    <property type="molecule type" value="Genomic_DNA"/>
</dbReference>
<comment type="pathway">
    <text evidence="1">Carbohydrate metabolism; glyoxylate cycle; (S)-malate from isocitrate: step 1/2.</text>
</comment>
<feature type="binding site" evidence="7">
    <location>
        <position position="258"/>
    </location>
    <ligand>
        <name>substrate</name>
    </ligand>
</feature>
<keyword evidence="8" id="KW-0460">Magnesium</keyword>
<dbReference type="PANTHER" id="PTHR21631">
    <property type="entry name" value="ISOCITRATE LYASE/MALATE SYNTHASE"/>
    <property type="match status" value="1"/>
</dbReference>
<dbReference type="PANTHER" id="PTHR21631:SF3">
    <property type="entry name" value="BIFUNCTIONAL GLYOXYLATE CYCLE PROTEIN"/>
    <property type="match status" value="1"/>
</dbReference>
<dbReference type="InterPro" id="IPR039556">
    <property type="entry name" value="ICL/PEPM"/>
</dbReference>
<evidence type="ECO:0000313" key="9">
    <source>
        <dbReference type="EMBL" id="KAJ7387409.1"/>
    </source>
</evidence>
<evidence type="ECO:0000256" key="5">
    <source>
        <dbReference type="ARBA" id="ARBA00023239"/>
    </source>
</evidence>
<dbReference type="InterPro" id="IPR018523">
    <property type="entry name" value="Isocitrate_lyase_ph_CS"/>
</dbReference>
<dbReference type="EC" id="4.1.3.1" evidence="2"/>
<keyword evidence="5" id="KW-0456">Lyase</keyword>
<dbReference type="GO" id="GO:0004451">
    <property type="term" value="F:isocitrate lyase activity"/>
    <property type="evidence" value="ECO:0007669"/>
    <property type="project" value="UniProtKB-EC"/>
</dbReference>
<dbReference type="CDD" id="cd00377">
    <property type="entry name" value="ICL_PEPM"/>
    <property type="match status" value="1"/>
</dbReference>
<dbReference type="AlphaFoldDB" id="A0A9W9ZUI0"/>
<dbReference type="InterPro" id="IPR006254">
    <property type="entry name" value="Isocitrate_lyase"/>
</dbReference>
<dbReference type="PROSITE" id="PS00161">
    <property type="entry name" value="ISOCITRATE_LYASE"/>
    <property type="match status" value="1"/>
</dbReference>
<dbReference type="InterPro" id="IPR015813">
    <property type="entry name" value="Pyrv/PenolPyrv_kinase-like_dom"/>
</dbReference>
<protein>
    <recommendedName>
        <fullName evidence="2">isocitrate lyase</fullName>
        <ecNumber evidence="2">4.1.3.1</ecNumber>
    </recommendedName>
</protein>
<evidence type="ECO:0000256" key="8">
    <source>
        <dbReference type="PIRSR" id="PIRSR001362-3"/>
    </source>
</evidence>
<gene>
    <name evidence="9" type="ORF">OS493_004404</name>
</gene>
<evidence type="ECO:0000313" key="10">
    <source>
        <dbReference type="Proteomes" id="UP001163046"/>
    </source>
</evidence>
<reference evidence="9" key="1">
    <citation type="submission" date="2023-01" db="EMBL/GenBank/DDBJ databases">
        <title>Genome assembly of the deep-sea coral Lophelia pertusa.</title>
        <authorList>
            <person name="Herrera S."/>
            <person name="Cordes E."/>
        </authorList>
    </citation>
    <scope>NUCLEOTIDE SEQUENCE</scope>
    <source>
        <strain evidence="9">USNM1676648</strain>
        <tissue evidence="9">Polyp</tissue>
    </source>
</reference>
<keyword evidence="4" id="KW-0816">Tricarboxylic acid cycle</keyword>
<evidence type="ECO:0000256" key="7">
    <source>
        <dbReference type="PIRSR" id="PIRSR001362-2"/>
    </source>
</evidence>
<dbReference type="Gene3D" id="3.20.20.60">
    <property type="entry name" value="Phosphoenolpyruvate-binding domains"/>
    <property type="match status" value="1"/>
</dbReference>
<dbReference type="Pfam" id="PF00463">
    <property type="entry name" value="ICL"/>
    <property type="match status" value="2"/>
</dbReference>
<feature type="binding site" evidence="7">
    <location>
        <begin position="24"/>
        <end position="26"/>
    </location>
    <ligand>
        <name>substrate</name>
    </ligand>
</feature>
<feature type="binding site" evidence="7">
    <location>
        <position position="162"/>
    </location>
    <ligand>
        <name>substrate</name>
    </ligand>
</feature>
<feature type="binding site" evidence="8">
    <location>
        <position position="86"/>
    </location>
    <ligand>
        <name>Mg(2+)</name>
        <dbReference type="ChEBI" id="CHEBI:18420"/>
    </ligand>
</feature>
<feature type="binding site" evidence="7">
    <location>
        <begin position="126"/>
        <end position="127"/>
    </location>
    <ligand>
        <name>substrate</name>
    </ligand>
</feature>
<keyword evidence="8" id="KW-0479">Metal-binding</keyword>
<dbReference type="OrthoDB" id="4078635at2759"/>
<evidence type="ECO:0000256" key="2">
    <source>
        <dbReference type="ARBA" id="ARBA00012909"/>
    </source>
</evidence>
<dbReference type="SUPFAM" id="SSF51621">
    <property type="entry name" value="Phosphoenolpyruvate/pyruvate domain"/>
    <property type="match status" value="1"/>
</dbReference>
<evidence type="ECO:0000256" key="1">
    <source>
        <dbReference type="ARBA" id="ARBA00004793"/>
    </source>
</evidence>
<keyword evidence="3" id="KW-0329">Glyoxylate bypass</keyword>
<organism evidence="9 10">
    <name type="scientific">Desmophyllum pertusum</name>
    <dbReference type="NCBI Taxonomy" id="174260"/>
    <lineage>
        <taxon>Eukaryota</taxon>
        <taxon>Metazoa</taxon>
        <taxon>Cnidaria</taxon>
        <taxon>Anthozoa</taxon>
        <taxon>Hexacorallia</taxon>
        <taxon>Scleractinia</taxon>
        <taxon>Caryophylliina</taxon>
        <taxon>Caryophylliidae</taxon>
        <taxon>Desmophyllum</taxon>
    </lineage>
</organism>
<name>A0A9W9ZUI0_9CNID</name>
<proteinExistence type="predicted"/>
<dbReference type="GO" id="GO:0006099">
    <property type="term" value="P:tricarboxylic acid cycle"/>
    <property type="evidence" value="ECO:0007669"/>
    <property type="project" value="UniProtKB-KW"/>
</dbReference>
<comment type="cofactor">
    <cofactor evidence="8">
        <name>Mg(2+)</name>
        <dbReference type="ChEBI" id="CHEBI:18420"/>
    </cofactor>
    <text evidence="8">Can also use Mn(2+) ion.</text>
</comment>
<feature type="active site" description="Proton acceptor" evidence="6">
    <location>
        <position position="125"/>
    </location>
</feature>
<dbReference type="PIRSF" id="PIRSF001362">
    <property type="entry name" value="Isocit_lyase"/>
    <property type="match status" value="1"/>
</dbReference>
<dbReference type="InterPro" id="IPR040442">
    <property type="entry name" value="Pyrv_kinase-like_dom_sf"/>
</dbReference>
<keyword evidence="10" id="KW-1185">Reference proteome</keyword>
<feature type="binding site" evidence="7">
    <location>
        <begin position="224"/>
        <end position="228"/>
    </location>
    <ligand>
        <name>substrate</name>
    </ligand>
</feature>
<evidence type="ECO:0000256" key="6">
    <source>
        <dbReference type="PIRSR" id="PIRSR001362-1"/>
    </source>
</evidence>
<dbReference type="FunFam" id="3.20.20.60:FF:000005">
    <property type="entry name" value="Isocitrate lyase"/>
    <property type="match status" value="1"/>
</dbReference>
<evidence type="ECO:0000256" key="3">
    <source>
        <dbReference type="ARBA" id="ARBA00022435"/>
    </source>
</evidence>
<dbReference type="GO" id="GO:0006097">
    <property type="term" value="P:glyoxylate cycle"/>
    <property type="evidence" value="ECO:0007669"/>
    <property type="project" value="UniProtKB-KW"/>
</dbReference>
<evidence type="ECO:0000256" key="4">
    <source>
        <dbReference type="ARBA" id="ARBA00022532"/>
    </source>
</evidence>